<feature type="transmembrane region" description="Helical" evidence="6">
    <location>
        <begin position="151"/>
        <end position="172"/>
    </location>
</feature>
<evidence type="ECO:0000256" key="6">
    <source>
        <dbReference type="SAM" id="Phobius"/>
    </source>
</evidence>
<dbReference type="eggNOG" id="COG2244">
    <property type="taxonomic scope" value="Bacteria"/>
</dbReference>
<keyword evidence="3 6" id="KW-0812">Transmembrane</keyword>
<keyword evidence="2" id="KW-1003">Cell membrane</keyword>
<dbReference type="InterPro" id="IPR050833">
    <property type="entry name" value="Poly_Biosynth_Transport"/>
</dbReference>
<dbReference type="RefSeq" id="WP_009137578.1">
    <property type="nucleotide sequence ID" value="NZ_JH594596.1"/>
</dbReference>
<feature type="transmembrane region" description="Helical" evidence="6">
    <location>
        <begin position="116"/>
        <end position="139"/>
    </location>
</feature>
<feature type="transmembrane region" description="Helical" evidence="6">
    <location>
        <begin position="459"/>
        <end position="478"/>
    </location>
</feature>
<dbReference type="GO" id="GO:0005886">
    <property type="term" value="C:plasma membrane"/>
    <property type="evidence" value="ECO:0007669"/>
    <property type="project" value="UniProtKB-SubCell"/>
</dbReference>
<keyword evidence="5 6" id="KW-0472">Membrane</keyword>
<dbReference type="PANTHER" id="PTHR30250:SF11">
    <property type="entry name" value="O-ANTIGEN TRANSPORTER-RELATED"/>
    <property type="match status" value="1"/>
</dbReference>
<keyword evidence="8" id="KW-1185">Reference proteome</keyword>
<dbReference type="GeneID" id="98069971"/>
<evidence type="ECO:0000256" key="1">
    <source>
        <dbReference type="ARBA" id="ARBA00004651"/>
    </source>
</evidence>
<protein>
    <submittedName>
        <fullName evidence="7">Uncharacterized protein</fullName>
    </submittedName>
</protein>
<evidence type="ECO:0000313" key="7">
    <source>
        <dbReference type="EMBL" id="EHP46815.1"/>
    </source>
</evidence>
<feature type="transmembrane region" description="Helical" evidence="6">
    <location>
        <begin position="310"/>
        <end position="329"/>
    </location>
</feature>
<feature type="transmembrane region" description="Helical" evidence="6">
    <location>
        <begin position="12"/>
        <end position="35"/>
    </location>
</feature>
<dbReference type="EMBL" id="ADMC01000025">
    <property type="protein sequence ID" value="EHP46815.1"/>
    <property type="molecule type" value="Genomic_DNA"/>
</dbReference>
<dbReference type="PANTHER" id="PTHR30250">
    <property type="entry name" value="PST FAMILY PREDICTED COLANIC ACID TRANSPORTER"/>
    <property type="match status" value="1"/>
</dbReference>
<evidence type="ECO:0000256" key="3">
    <source>
        <dbReference type="ARBA" id="ARBA00022692"/>
    </source>
</evidence>
<comment type="subcellular location">
    <subcellularLocation>
        <location evidence="1">Cell membrane</location>
        <topology evidence="1">Multi-pass membrane protein</topology>
    </subcellularLocation>
</comment>
<feature type="transmembrane region" description="Helical" evidence="6">
    <location>
        <begin position="401"/>
        <end position="424"/>
    </location>
</feature>
<evidence type="ECO:0000256" key="2">
    <source>
        <dbReference type="ARBA" id="ARBA00022475"/>
    </source>
</evidence>
<reference evidence="7 8" key="1">
    <citation type="submission" date="2012-01" db="EMBL/GenBank/DDBJ databases">
        <title>The Genome Sequence of Odoribacter laneus YIT 12061.</title>
        <authorList>
            <consortium name="The Broad Institute Genome Sequencing Platform"/>
            <person name="Earl A."/>
            <person name="Ward D."/>
            <person name="Feldgarden M."/>
            <person name="Gevers D."/>
            <person name="Morotomi M."/>
            <person name="Young S.K."/>
            <person name="Zeng Q."/>
            <person name="Gargeya S."/>
            <person name="Fitzgerald M."/>
            <person name="Haas B."/>
            <person name="Abouelleil A."/>
            <person name="Alvarado L."/>
            <person name="Arachchi H.M."/>
            <person name="Berlin A."/>
            <person name="Chapman S.B."/>
            <person name="Gearin G."/>
            <person name="Goldberg J."/>
            <person name="Griggs A."/>
            <person name="Gujja S."/>
            <person name="Hansen M."/>
            <person name="Heiman D."/>
            <person name="Howarth C."/>
            <person name="Larimer J."/>
            <person name="Lui A."/>
            <person name="MacDonald P.J.P."/>
            <person name="McCowen C."/>
            <person name="Montmayeur A."/>
            <person name="Murphy C."/>
            <person name="Neiman D."/>
            <person name="Pearson M."/>
            <person name="Priest M."/>
            <person name="Roberts A."/>
            <person name="Saif S."/>
            <person name="Shea T."/>
            <person name="Sisk P."/>
            <person name="Stolte C."/>
            <person name="Sykes S."/>
            <person name="Wortman J."/>
            <person name="Nusbaum C."/>
            <person name="Birren B."/>
        </authorList>
    </citation>
    <scope>NUCLEOTIDE SEQUENCE [LARGE SCALE GENOMIC DNA]</scope>
    <source>
        <strain evidence="7 8">YIT 12061</strain>
    </source>
</reference>
<comment type="caution">
    <text evidence="7">The sequence shown here is derived from an EMBL/GenBank/DDBJ whole genome shotgun (WGS) entry which is preliminary data.</text>
</comment>
<proteinExistence type="predicted"/>
<feature type="transmembrane region" description="Helical" evidence="6">
    <location>
        <begin position="81"/>
        <end position="101"/>
    </location>
</feature>
<feature type="transmembrane region" description="Helical" evidence="6">
    <location>
        <begin position="376"/>
        <end position="395"/>
    </location>
</feature>
<evidence type="ECO:0000256" key="5">
    <source>
        <dbReference type="ARBA" id="ARBA00023136"/>
    </source>
</evidence>
<sequence length="497" mass="57642">MNPIKKLAGETVIYGFTTILGRFVNWLLVPLYAGIFATQEYGIVINLMSYTALLMVLLTYGTETGFFRFATTDNKNNVFSTLMTSLSVTTSLFIVLTLLFLREIADFLNVAEHKEYLILLIITVSIDVISSIPFALLRLECRPIRFGIIKLLNIGINIGLNLFFLLLCPFLQQKGIAVPFYNPNGGIVYIFISYLIASVFTFIMLLPYMLKFRFYFSFGLLKCILKYSFPLLIVSLAGMINLQGDKIMMPKILGEVMSQEEALSMTGIYGANYKLALVMYIFTQGFRFAFEPFFFNYSKQEDSKKIYRDVFLYFTGFGLIIFLGMMYWIDIIKLFVRRPEYFAGIVIVPWVLMANLFQGMYYSLSLWYKLTDKTIYGAYMAIIGCIITLSMNIILLPRIGYLGSAYAVFTCFLVMCILSLIWGKKFYSIKYDLRKIIFYFLLTIVFYFLGKCITFENPWITSIVRTPLLILFICIFLIREMRFLFSKDFIHKMFHKK</sequence>
<dbReference type="STRING" id="742817.HMPREF9449_02432"/>
<keyword evidence="4 6" id="KW-1133">Transmembrane helix</keyword>
<dbReference type="PATRIC" id="fig|742817.3.peg.2603"/>
<feature type="transmembrane region" description="Helical" evidence="6">
    <location>
        <begin position="220"/>
        <end position="240"/>
    </location>
</feature>
<dbReference type="AlphaFoldDB" id="H1DJ53"/>
<name>H1DJ53_9BACT</name>
<dbReference type="Proteomes" id="UP000004892">
    <property type="component" value="Unassembled WGS sequence"/>
</dbReference>
<feature type="transmembrane region" description="Helical" evidence="6">
    <location>
        <begin position="187"/>
        <end position="208"/>
    </location>
</feature>
<feature type="transmembrane region" description="Helical" evidence="6">
    <location>
        <begin position="341"/>
        <end position="364"/>
    </location>
</feature>
<organism evidence="7 8">
    <name type="scientific">Odoribacter laneus YIT 12061</name>
    <dbReference type="NCBI Taxonomy" id="742817"/>
    <lineage>
        <taxon>Bacteria</taxon>
        <taxon>Pseudomonadati</taxon>
        <taxon>Bacteroidota</taxon>
        <taxon>Bacteroidia</taxon>
        <taxon>Bacteroidales</taxon>
        <taxon>Odoribacteraceae</taxon>
        <taxon>Odoribacter</taxon>
    </lineage>
</organism>
<evidence type="ECO:0000256" key="4">
    <source>
        <dbReference type="ARBA" id="ARBA00022989"/>
    </source>
</evidence>
<gene>
    <name evidence="7" type="ORF">HMPREF9449_02432</name>
</gene>
<dbReference type="HOGENOM" id="CLU_022017_7_2_10"/>
<feature type="transmembrane region" description="Helical" evidence="6">
    <location>
        <begin position="436"/>
        <end position="453"/>
    </location>
</feature>
<feature type="transmembrane region" description="Helical" evidence="6">
    <location>
        <begin position="41"/>
        <end position="60"/>
    </location>
</feature>
<feature type="transmembrane region" description="Helical" evidence="6">
    <location>
        <begin position="271"/>
        <end position="290"/>
    </location>
</feature>
<evidence type="ECO:0000313" key="8">
    <source>
        <dbReference type="Proteomes" id="UP000004892"/>
    </source>
</evidence>
<accession>H1DJ53</accession>